<feature type="coiled-coil region" evidence="2">
    <location>
        <begin position="225"/>
        <end position="571"/>
    </location>
</feature>
<reference evidence="5" key="1">
    <citation type="submission" date="2013-10" db="EMBL/GenBank/DDBJ databases">
        <title>Genomic analysis of the causative agents of coccidiosis in chickens.</title>
        <authorList>
            <person name="Reid A.J."/>
            <person name="Blake D."/>
            <person name="Billington K."/>
            <person name="Browne H."/>
            <person name="Dunn M."/>
            <person name="Hung S."/>
            <person name="Kawahara F."/>
            <person name="Miranda-Saavedra D."/>
            <person name="Mourier T."/>
            <person name="Nagra H."/>
            <person name="Otto T.D."/>
            <person name="Rawlings N."/>
            <person name="Sanchez A."/>
            <person name="Sanders M."/>
            <person name="Subramaniam C."/>
            <person name="Tay Y."/>
            <person name="Dear P."/>
            <person name="Doerig C."/>
            <person name="Gruber A."/>
            <person name="Parkinson J."/>
            <person name="Shirley M."/>
            <person name="Wan K.L."/>
            <person name="Berriman M."/>
            <person name="Tomley F."/>
            <person name="Pain A."/>
        </authorList>
    </citation>
    <scope>NUCLEOTIDE SEQUENCE [LARGE SCALE GENOMIC DNA]</scope>
    <source>
        <strain evidence="5">Houghton</strain>
    </source>
</reference>
<evidence type="ECO:0000313" key="6">
    <source>
        <dbReference type="Proteomes" id="UP000018201"/>
    </source>
</evidence>
<feature type="compositionally biased region" description="Polar residues" evidence="3">
    <location>
        <begin position="23"/>
        <end position="32"/>
    </location>
</feature>
<feature type="region of interest" description="Disordered" evidence="3">
    <location>
        <begin position="1"/>
        <end position="76"/>
    </location>
</feature>
<feature type="compositionally biased region" description="Polar residues" evidence="3">
    <location>
        <begin position="60"/>
        <end position="71"/>
    </location>
</feature>
<evidence type="ECO:0000256" key="3">
    <source>
        <dbReference type="SAM" id="MobiDB-lite"/>
    </source>
</evidence>
<dbReference type="VEuPathDB" id="ToxoDB:EPH_0042350"/>
<feature type="compositionally biased region" description="Polar residues" evidence="3">
    <location>
        <begin position="155"/>
        <end position="168"/>
    </location>
</feature>
<name>U6GV20_9EIME</name>
<keyword evidence="1 2" id="KW-0175">Coiled coil</keyword>
<feature type="region of interest" description="Disordered" evidence="3">
    <location>
        <begin position="155"/>
        <end position="194"/>
    </location>
</feature>
<feature type="domain" description="Cilia- and flagella-associated protein 58 central coiled coil" evidence="4">
    <location>
        <begin position="540"/>
        <end position="658"/>
    </location>
</feature>
<dbReference type="AlphaFoldDB" id="U6GV20"/>
<proteinExistence type="predicted"/>
<sequence>MDRKRSASFALDENPTESRSDTPPDNGQTQIPHDSEYRAAPGEVVRKAQSSDRLRRISDNLPQSQQQQSGATAVPDAAQAINQQYEQKQEQEQDLGDVEQRRAMELLRSVDEDADSAGKVIVCSAPDAEGEKDDLSAFVASDVDALPDTQQHLAHQTLSSVPHGTTETPGAAESAVGSSMEGAAPPADKMSNLNTDDSYIAQLTMRAQENEREDVLKELASYPELEFLRREYEKLHQALKTSQKNELELKAKCMDLSNALQANAMQVHAALKEASGEEETIKRLKRDLSASLIEVANGKAREAAETKAANQLRAEIEELYKRIDEEEQRSLQQNARLNELLQERDKLQSSLQELHTTQEQLQDRRAAADEEAKKRERLERQLKQNKAHFEQQQQELAKKQADLAQSEEQIAALQQQLAMTQQQVQQEVQESQEIQRRIAQTELRLNDQIYKNSRLKAANEEREAELKSKQEEIEKMRTEKERVVKLHELLKKKMQILEGDKRTLDEQATALKLETAASEREMDALKQQAENDKRQIESLLRERYLESLEQLKNEELRVAELQRSIGEQQSKLAAQKTLYEAVRSDRNLFSRNLIASLDEMTELKHKFKLMFQQVGQLKEEIKTKDAGLLKQHFEHRRITSENEKLKDDLGKAEKKLSSLEQIIAAQKQV</sequence>
<evidence type="ECO:0000256" key="2">
    <source>
        <dbReference type="SAM" id="Coils"/>
    </source>
</evidence>
<accession>U6GV20</accession>
<gene>
    <name evidence="5" type="ORF">EPH_0042350</name>
</gene>
<evidence type="ECO:0000256" key="1">
    <source>
        <dbReference type="ARBA" id="ARBA00023054"/>
    </source>
</evidence>
<feature type="compositionally biased region" description="Basic and acidic residues" evidence="3">
    <location>
        <begin position="44"/>
        <end position="58"/>
    </location>
</feature>
<evidence type="ECO:0000313" key="5">
    <source>
        <dbReference type="EMBL" id="CDI83133.1"/>
    </source>
</evidence>
<organism evidence="5 6">
    <name type="scientific">Eimeria praecox</name>
    <dbReference type="NCBI Taxonomy" id="51316"/>
    <lineage>
        <taxon>Eukaryota</taxon>
        <taxon>Sar</taxon>
        <taxon>Alveolata</taxon>
        <taxon>Apicomplexa</taxon>
        <taxon>Conoidasida</taxon>
        <taxon>Coccidia</taxon>
        <taxon>Eucoccidiorida</taxon>
        <taxon>Eimeriorina</taxon>
        <taxon>Eimeriidae</taxon>
        <taxon>Eimeria</taxon>
    </lineage>
</organism>
<dbReference type="Pfam" id="PF21771">
    <property type="entry name" value="CFAP58_CC"/>
    <property type="match status" value="1"/>
</dbReference>
<dbReference type="PANTHER" id="PTHR32083">
    <property type="entry name" value="CILIA AND FLAGELLA-ASSOCIATED PROTEIN 58-RELATED"/>
    <property type="match status" value="1"/>
</dbReference>
<dbReference type="GO" id="GO:0005856">
    <property type="term" value="C:cytoskeleton"/>
    <property type="evidence" value="ECO:0007669"/>
    <property type="project" value="TreeGrafter"/>
</dbReference>
<dbReference type="OrthoDB" id="264785at2759"/>
<dbReference type="InterPro" id="IPR049270">
    <property type="entry name" value="CFAP58_CC"/>
</dbReference>
<dbReference type="PANTHER" id="PTHR32083:SF0">
    <property type="entry name" value="CILIA AND FLAGELLA-ASSOCIATED PROTEIN 58"/>
    <property type="match status" value="1"/>
</dbReference>
<feature type="coiled-coil region" evidence="2">
    <location>
        <begin position="635"/>
        <end position="669"/>
    </location>
</feature>
<keyword evidence="6" id="KW-1185">Reference proteome</keyword>
<protein>
    <recommendedName>
        <fullName evidence="4">Cilia- and flagella-associated protein 58 central coiled coil domain-containing protein</fullName>
    </recommendedName>
</protein>
<dbReference type="Proteomes" id="UP000018201">
    <property type="component" value="Unassembled WGS sequence"/>
</dbReference>
<reference evidence="5" key="2">
    <citation type="submission" date="2013-10" db="EMBL/GenBank/DDBJ databases">
        <authorList>
            <person name="Aslett M."/>
        </authorList>
    </citation>
    <scope>NUCLEOTIDE SEQUENCE [LARGE SCALE GENOMIC DNA]</scope>
    <source>
        <strain evidence="5">Houghton</strain>
    </source>
</reference>
<dbReference type="EMBL" id="HG692549">
    <property type="protein sequence ID" value="CDI83133.1"/>
    <property type="molecule type" value="Genomic_DNA"/>
</dbReference>
<evidence type="ECO:0000259" key="4">
    <source>
        <dbReference type="Pfam" id="PF21771"/>
    </source>
</evidence>